<comment type="catalytic activity">
    <reaction evidence="1">
        <text>Hydrolyzes single-stranded DNA or mismatched double-stranded DNA and polynucleotides, releasing free uracil.</text>
        <dbReference type="EC" id="3.2.2.27"/>
    </reaction>
</comment>
<keyword evidence="5" id="KW-0004">4Fe-4S</keyword>
<evidence type="ECO:0000256" key="3">
    <source>
        <dbReference type="ARBA" id="ARBA00012030"/>
    </source>
</evidence>
<dbReference type="InterPro" id="IPR051536">
    <property type="entry name" value="UDG_Type-4/5"/>
</dbReference>
<dbReference type="InterPro" id="IPR036895">
    <property type="entry name" value="Uracil-DNA_glycosylase-like_sf"/>
</dbReference>
<proteinExistence type="inferred from homology"/>
<protein>
    <recommendedName>
        <fullName evidence="4">Type-4 uracil-DNA glycosylase</fullName>
        <ecNumber evidence="3">3.2.2.27</ecNumber>
    </recommendedName>
</protein>
<dbReference type="AlphaFoldDB" id="A0A3B1D3F1"/>
<dbReference type="SMART" id="SM00986">
    <property type="entry name" value="UDG"/>
    <property type="match status" value="1"/>
</dbReference>
<evidence type="ECO:0000259" key="12">
    <source>
        <dbReference type="SMART" id="SM00986"/>
    </source>
</evidence>
<dbReference type="EMBL" id="UOGA01000241">
    <property type="protein sequence ID" value="VAX23267.1"/>
    <property type="molecule type" value="Genomic_DNA"/>
</dbReference>
<dbReference type="Pfam" id="PF03167">
    <property type="entry name" value="UDG"/>
    <property type="match status" value="1"/>
</dbReference>
<comment type="similarity">
    <text evidence="2">Belongs to the uracil-DNA glycosylase (UDG) superfamily. Type 4 (UDGa) family.</text>
</comment>
<dbReference type="SUPFAM" id="SSF52141">
    <property type="entry name" value="Uracil-DNA glycosylase-like"/>
    <property type="match status" value="1"/>
</dbReference>
<dbReference type="GO" id="GO:0004844">
    <property type="term" value="F:uracil DNA N-glycosylase activity"/>
    <property type="evidence" value="ECO:0007669"/>
    <property type="project" value="UniProtKB-EC"/>
</dbReference>
<organism evidence="13">
    <name type="scientific">hydrothermal vent metagenome</name>
    <dbReference type="NCBI Taxonomy" id="652676"/>
    <lineage>
        <taxon>unclassified sequences</taxon>
        <taxon>metagenomes</taxon>
        <taxon>ecological metagenomes</taxon>
    </lineage>
</organism>
<dbReference type="Gene3D" id="3.40.470.10">
    <property type="entry name" value="Uracil-DNA glycosylase-like domain"/>
    <property type="match status" value="1"/>
</dbReference>
<keyword evidence="10" id="KW-0411">Iron-sulfur</keyword>
<feature type="domain" description="Uracil-DNA glycosylase-like" evidence="12">
    <location>
        <begin position="73"/>
        <end position="219"/>
    </location>
</feature>
<keyword evidence="9" id="KW-0408">Iron</keyword>
<dbReference type="PANTHER" id="PTHR33693">
    <property type="entry name" value="TYPE-5 URACIL-DNA GLYCOSYLASE"/>
    <property type="match status" value="1"/>
</dbReference>
<evidence type="ECO:0000256" key="5">
    <source>
        <dbReference type="ARBA" id="ARBA00022485"/>
    </source>
</evidence>
<keyword evidence="7" id="KW-0227">DNA damage</keyword>
<dbReference type="GO" id="GO:0006281">
    <property type="term" value="P:DNA repair"/>
    <property type="evidence" value="ECO:0007669"/>
    <property type="project" value="UniProtKB-KW"/>
</dbReference>
<evidence type="ECO:0000313" key="13">
    <source>
        <dbReference type="EMBL" id="VAX23267.1"/>
    </source>
</evidence>
<evidence type="ECO:0000256" key="10">
    <source>
        <dbReference type="ARBA" id="ARBA00023014"/>
    </source>
</evidence>
<evidence type="ECO:0000256" key="2">
    <source>
        <dbReference type="ARBA" id="ARBA00006521"/>
    </source>
</evidence>
<dbReference type="SMART" id="SM00987">
    <property type="entry name" value="UreE_C"/>
    <property type="match status" value="1"/>
</dbReference>
<evidence type="ECO:0000256" key="9">
    <source>
        <dbReference type="ARBA" id="ARBA00023004"/>
    </source>
</evidence>
<reference evidence="13" key="1">
    <citation type="submission" date="2018-06" db="EMBL/GenBank/DDBJ databases">
        <authorList>
            <person name="Zhirakovskaya E."/>
        </authorList>
    </citation>
    <scope>NUCLEOTIDE SEQUENCE</scope>
</reference>
<dbReference type="EC" id="3.2.2.27" evidence="3"/>
<dbReference type="InterPro" id="IPR005122">
    <property type="entry name" value="Uracil-DNA_glycosylase-like"/>
</dbReference>
<name>A0A3B1D3F1_9ZZZZ</name>
<dbReference type="InterPro" id="IPR005273">
    <property type="entry name" value="Ura-DNA_glyco_family4"/>
</dbReference>
<keyword evidence="13" id="KW-0326">Glycosidase</keyword>
<evidence type="ECO:0000256" key="7">
    <source>
        <dbReference type="ARBA" id="ARBA00022763"/>
    </source>
</evidence>
<evidence type="ECO:0000256" key="11">
    <source>
        <dbReference type="ARBA" id="ARBA00023204"/>
    </source>
</evidence>
<dbReference type="NCBIfam" id="TIGR00758">
    <property type="entry name" value="UDG_fam4"/>
    <property type="match status" value="1"/>
</dbReference>
<evidence type="ECO:0000256" key="4">
    <source>
        <dbReference type="ARBA" id="ARBA00019403"/>
    </source>
</evidence>
<evidence type="ECO:0000256" key="6">
    <source>
        <dbReference type="ARBA" id="ARBA00022723"/>
    </source>
</evidence>
<evidence type="ECO:0000256" key="1">
    <source>
        <dbReference type="ARBA" id="ARBA00001400"/>
    </source>
</evidence>
<evidence type="ECO:0000256" key="8">
    <source>
        <dbReference type="ARBA" id="ARBA00022801"/>
    </source>
</evidence>
<keyword evidence="6" id="KW-0479">Metal-binding</keyword>
<keyword evidence="11" id="KW-0234">DNA repair</keyword>
<dbReference type="GO" id="GO:0051539">
    <property type="term" value="F:4 iron, 4 sulfur cluster binding"/>
    <property type="evidence" value="ECO:0007669"/>
    <property type="project" value="UniProtKB-KW"/>
</dbReference>
<dbReference type="PANTHER" id="PTHR33693:SF1">
    <property type="entry name" value="TYPE-4 URACIL-DNA GLYCOSYLASE"/>
    <property type="match status" value="1"/>
</dbReference>
<sequence>MRHDEILYGKLARLKLQLETLKLHGHQYVEFPGDYNWLARIGKATMNPIEIVAAQVESCELCPLAKTRTNAVFGVGDVKARLMFIGEAPGRDEDLKGEPFVGRAGALLTRMIKGMGLEREDVYIANIIKCRPPKNRNPEPVEVDNCEPYLKRQINIIKPEIICALGAVSAQTLLKTKTPISRLRGQFYQYEGAPLLPTFHPAYLLRNPSAKTDAWSDLQMIMEKLGLKIPDK</sequence>
<dbReference type="GO" id="GO:0046872">
    <property type="term" value="F:metal ion binding"/>
    <property type="evidence" value="ECO:0007669"/>
    <property type="project" value="UniProtKB-KW"/>
</dbReference>
<gene>
    <name evidence="13" type="ORF">MNBD_NITROSPINAE04-66</name>
</gene>
<dbReference type="CDD" id="cd10030">
    <property type="entry name" value="UDG-F4_TTUDGA_SPO1dp_like"/>
    <property type="match status" value="1"/>
</dbReference>
<keyword evidence="8 13" id="KW-0378">Hydrolase</keyword>
<accession>A0A3B1D3F1</accession>